<accession>A0A8J3DQ57</accession>
<dbReference type="GO" id="GO:0046653">
    <property type="term" value="P:tetrahydrofolate metabolic process"/>
    <property type="evidence" value="ECO:0007669"/>
    <property type="project" value="InterPro"/>
</dbReference>
<keyword evidence="2" id="KW-1185">Reference proteome</keyword>
<dbReference type="Proteomes" id="UP000630142">
    <property type="component" value="Unassembled WGS sequence"/>
</dbReference>
<reference evidence="1" key="2">
    <citation type="submission" date="2020-09" db="EMBL/GenBank/DDBJ databases">
        <authorList>
            <person name="Sun Q."/>
            <person name="Kim S."/>
        </authorList>
    </citation>
    <scope>NUCLEOTIDE SEQUENCE</scope>
    <source>
        <strain evidence="1">KCTC 42249</strain>
    </source>
</reference>
<comment type="caution">
    <text evidence="1">The sequence shown here is derived from an EMBL/GenBank/DDBJ whole genome shotgun (WGS) entry which is preliminary data.</text>
</comment>
<sequence length="88" mass="9840">MQLFSCPFCGPRDETEFTFGGEAGKERPEPAPDVSAEDWSKYLHRVGNPRGRTREIWVHHTCGEYFLMERDTVSHVVAGTQSLRGGGA</sequence>
<name>A0A8J3DQ57_9HYPH</name>
<protein>
    <submittedName>
        <fullName evidence="1">Sarcosine oxidase subunit delta</fullName>
    </submittedName>
</protein>
<dbReference type="InterPro" id="IPR006279">
    <property type="entry name" value="SoxD"/>
</dbReference>
<dbReference type="RefSeq" id="WP_189504143.1">
    <property type="nucleotide sequence ID" value="NZ_BMZQ01000002.1"/>
</dbReference>
<evidence type="ECO:0000313" key="2">
    <source>
        <dbReference type="Proteomes" id="UP000630142"/>
    </source>
</evidence>
<dbReference type="Gene3D" id="3.30.2270.10">
    <property type="entry name" value="Folate-binding superfamily"/>
    <property type="match status" value="1"/>
</dbReference>
<dbReference type="EMBL" id="BMZQ01000002">
    <property type="protein sequence ID" value="GHD16197.1"/>
    <property type="molecule type" value="Genomic_DNA"/>
</dbReference>
<evidence type="ECO:0000313" key="1">
    <source>
        <dbReference type="EMBL" id="GHD16197.1"/>
    </source>
</evidence>
<proteinExistence type="predicted"/>
<organism evidence="1 2">
    <name type="scientific">Tianweitania populi</name>
    <dbReference type="NCBI Taxonomy" id="1607949"/>
    <lineage>
        <taxon>Bacteria</taxon>
        <taxon>Pseudomonadati</taxon>
        <taxon>Pseudomonadota</taxon>
        <taxon>Alphaproteobacteria</taxon>
        <taxon>Hyphomicrobiales</taxon>
        <taxon>Phyllobacteriaceae</taxon>
        <taxon>Tianweitania</taxon>
    </lineage>
</organism>
<dbReference type="InterPro" id="IPR038561">
    <property type="entry name" value="SoxD_sf"/>
</dbReference>
<dbReference type="AlphaFoldDB" id="A0A8J3DQ57"/>
<reference evidence="1" key="1">
    <citation type="journal article" date="2014" name="Int. J. Syst. Evol. Microbiol.">
        <title>Complete genome sequence of Corynebacterium casei LMG S-19264T (=DSM 44701T), isolated from a smear-ripened cheese.</title>
        <authorList>
            <consortium name="US DOE Joint Genome Institute (JGI-PGF)"/>
            <person name="Walter F."/>
            <person name="Albersmeier A."/>
            <person name="Kalinowski J."/>
            <person name="Ruckert C."/>
        </authorList>
    </citation>
    <scope>NUCLEOTIDE SEQUENCE</scope>
    <source>
        <strain evidence="1">KCTC 42249</strain>
    </source>
</reference>
<gene>
    <name evidence="1" type="ORF">GCM10016234_24040</name>
</gene>
<dbReference type="Pfam" id="PF04267">
    <property type="entry name" value="SoxD"/>
    <property type="match status" value="1"/>
</dbReference>
<dbReference type="GO" id="GO:0008115">
    <property type="term" value="F:sarcosine oxidase activity"/>
    <property type="evidence" value="ECO:0007669"/>
    <property type="project" value="InterPro"/>
</dbReference>